<name>A0A812T091_9DINO</name>
<keyword evidence="2" id="KW-1185">Reference proteome</keyword>
<accession>A0A812T091</accession>
<feature type="non-terminal residue" evidence="1">
    <location>
        <position position="1"/>
    </location>
</feature>
<protein>
    <submittedName>
        <fullName evidence="1">Uncharacterized protein</fullName>
    </submittedName>
</protein>
<comment type="caution">
    <text evidence="1">The sequence shown here is derived from an EMBL/GenBank/DDBJ whole genome shotgun (WGS) entry which is preliminary data.</text>
</comment>
<dbReference type="OrthoDB" id="445618at2759"/>
<proteinExistence type="predicted"/>
<sequence length="530" mass="60050">RCKELIDEEEHVRGYRYRHVVLSRFDNMWLEPHPPLPDGPGCWIPWYRGGNDWGGFNDHHAFCDRRSAEVYMTGRYDSITDTVAQRKLRDWYESCGKFTYPKSLNVEKHIRYILEKAGVPVFRFHGGPFRSCGRTKGAPGPGKGCVIEEELGMPAKSSGAQLTDALERLRLQTVAEPRQLPPAVNRADRARYEHHPAFHDFQSGLWPVTEEFLFDWTGLRWPRSICRREATGPRRSDHWMAEQENWTWLCQVNVAHLSYFLAIVVGEAVLNSEAEKPRPFVMATAGAMLGHWAARAGKLSQRRALGPPQIFVAEESEEWFCSLLWEVFLGDLQSPSLHCGPPSLASLSQWLEDQAHVDLLLLTFSDLTLAWLRDFAAPLRERVEALAVVDLSVEDKGPLLELLDGWVLVHDSTCPNSCFVQTSYGPVEVHRGTIIARSSEKGNLWTAGCRGCRFCFPKTGRLRAGFCKGSSFRVWVCLAPRRKLSRSLERRSSKTTDALIPSNACSVAKLLIWPLALSLPHKPLSPRPRI</sequence>
<dbReference type="Proteomes" id="UP000601435">
    <property type="component" value="Unassembled WGS sequence"/>
</dbReference>
<reference evidence="1" key="1">
    <citation type="submission" date="2021-02" db="EMBL/GenBank/DDBJ databases">
        <authorList>
            <person name="Dougan E. K."/>
            <person name="Rhodes N."/>
            <person name="Thang M."/>
            <person name="Chan C."/>
        </authorList>
    </citation>
    <scope>NUCLEOTIDE SEQUENCE</scope>
</reference>
<evidence type="ECO:0000313" key="2">
    <source>
        <dbReference type="Proteomes" id="UP000601435"/>
    </source>
</evidence>
<organism evidence="1 2">
    <name type="scientific">Symbiodinium necroappetens</name>
    <dbReference type="NCBI Taxonomy" id="1628268"/>
    <lineage>
        <taxon>Eukaryota</taxon>
        <taxon>Sar</taxon>
        <taxon>Alveolata</taxon>
        <taxon>Dinophyceae</taxon>
        <taxon>Suessiales</taxon>
        <taxon>Symbiodiniaceae</taxon>
        <taxon>Symbiodinium</taxon>
    </lineage>
</organism>
<dbReference type="EMBL" id="CAJNJA010022698">
    <property type="protein sequence ID" value="CAE7498270.1"/>
    <property type="molecule type" value="Genomic_DNA"/>
</dbReference>
<gene>
    <name evidence="1" type="ORF">SNEC2469_LOCUS14182</name>
</gene>
<evidence type="ECO:0000313" key="1">
    <source>
        <dbReference type="EMBL" id="CAE7498270.1"/>
    </source>
</evidence>
<dbReference type="AlphaFoldDB" id="A0A812T091"/>